<keyword evidence="3" id="KW-1003">Cell membrane</keyword>
<reference evidence="11 13" key="3">
    <citation type="submission" date="2019-07" db="EMBL/GenBank/DDBJ databases">
        <title>Genome assembly of Bacillus simplex strain GGC-P6A.</title>
        <authorList>
            <person name="Jennings M.E."/>
            <person name="Barton H.A."/>
        </authorList>
    </citation>
    <scope>NUCLEOTIDE SEQUENCE [LARGE SCALE GENOMIC DNA]</scope>
    <source>
        <strain evidence="11 13">GGC-P6A</strain>
    </source>
</reference>
<dbReference type="AlphaFoldDB" id="A0A098FB98"/>
<dbReference type="Gene3D" id="1.10.3730.20">
    <property type="match status" value="1"/>
</dbReference>
<evidence type="ECO:0000256" key="5">
    <source>
        <dbReference type="ARBA" id="ARBA00022989"/>
    </source>
</evidence>
<gene>
    <name evidence="9" type="ORF">BN1180_02166</name>
    <name evidence="11" type="ORF">FQP34_18755</name>
    <name evidence="10" type="ORF">Q8G35_27710</name>
</gene>
<dbReference type="EMBL" id="JAUUTP010000062">
    <property type="protein sequence ID" value="MDP1422038.1"/>
    <property type="molecule type" value="Genomic_DNA"/>
</dbReference>
<dbReference type="EMBL" id="CCXW01000001">
    <property type="protein sequence ID" value="CEG32009.1"/>
    <property type="molecule type" value="Genomic_DNA"/>
</dbReference>
<sequence length="106" mass="11357">MAWFFLIIAGFAEIGSVISLKRADGFKKLLPSVACLFLGSLSFYFLSLSLTSLPVGTAYAIWTSIGSVGSVLAGMIFFNEPRSLRLNLFIMCIIAGAIGIKMTSGH</sequence>
<reference evidence="9 12" key="1">
    <citation type="journal article" date="2014" name="Genome Announc.">
        <title>Genome Sequence of Bacillus simplex Strain P558, Isolated from a Human Fecal Sample.</title>
        <authorList>
            <person name="Croce O."/>
            <person name="Hugon P."/>
            <person name="Lagier J.C."/>
            <person name="Bibi F."/>
            <person name="Robert C."/>
            <person name="Azhar E.I."/>
            <person name="Raoult D."/>
            <person name="Fournier P.E."/>
        </authorList>
    </citation>
    <scope>NUCLEOTIDE SEQUENCE [LARGE SCALE GENOMIC DNA]</scope>
    <source>
        <strain evidence="9 12">P558</strain>
    </source>
</reference>
<keyword evidence="5 8" id="KW-1133">Transmembrane helix</keyword>
<evidence type="ECO:0000313" key="9">
    <source>
        <dbReference type="EMBL" id="CEG32009.1"/>
    </source>
</evidence>
<evidence type="ECO:0000313" key="12">
    <source>
        <dbReference type="Proteomes" id="UP000182110"/>
    </source>
</evidence>
<feature type="transmembrane region" description="Helical" evidence="8">
    <location>
        <begin position="29"/>
        <end position="47"/>
    </location>
</feature>
<dbReference type="Proteomes" id="UP000182110">
    <property type="component" value="Unassembled WGS sequence"/>
</dbReference>
<comment type="caution">
    <text evidence="11">The sequence shown here is derived from an EMBL/GenBank/DDBJ whole genome shotgun (WGS) entry which is preliminary data.</text>
</comment>
<evidence type="ECO:0000313" key="13">
    <source>
        <dbReference type="Proteomes" id="UP000317770"/>
    </source>
</evidence>
<keyword evidence="4 7" id="KW-0812">Transmembrane</keyword>
<dbReference type="STRING" id="1478.UP17_10335"/>
<dbReference type="RefSeq" id="WP_057276213.1">
    <property type="nucleotide sequence ID" value="NZ_CABIYS010000001.1"/>
</dbReference>
<keyword evidence="6 8" id="KW-0472">Membrane</keyword>
<dbReference type="EMBL" id="VNKI01000009">
    <property type="protein sequence ID" value="TVX78586.1"/>
    <property type="molecule type" value="Genomic_DNA"/>
</dbReference>
<evidence type="ECO:0000256" key="3">
    <source>
        <dbReference type="ARBA" id="ARBA00022475"/>
    </source>
</evidence>
<dbReference type="GeneID" id="56471774"/>
<comment type="subcellular location">
    <subcellularLocation>
        <location evidence="1 7">Cell membrane</location>
        <topology evidence="1 7">Multi-pass membrane protein</topology>
    </subcellularLocation>
</comment>
<dbReference type="InterPro" id="IPR037185">
    <property type="entry name" value="EmrE-like"/>
</dbReference>
<dbReference type="Proteomes" id="UP001178277">
    <property type="component" value="Unassembled WGS sequence"/>
</dbReference>
<keyword evidence="2" id="KW-0813">Transport</keyword>
<keyword evidence="12" id="KW-1185">Reference proteome</keyword>
<feature type="transmembrane region" description="Helical" evidence="8">
    <location>
        <begin position="59"/>
        <end position="78"/>
    </location>
</feature>
<dbReference type="PANTHER" id="PTHR30561">
    <property type="entry name" value="SMR FAMILY PROTON-DEPENDENT DRUG EFFLUX TRANSPORTER SUGE"/>
    <property type="match status" value="1"/>
</dbReference>
<evidence type="ECO:0000256" key="6">
    <source>
        <dbReference type="ARBA" id="ARBA00023136"/>
    </source>
</evidence>
<dbReference type="Proteomes" id="UP000317770">
    <property type="component" value="Unassembled WGS sequence"/>
</dbReference>
<dbReference type="FunFam" id="1.10.3730.20:FF:000001">
    <property type="entry name" value="Quaternary ammonium compound resistance transporter SugE"/>
    <property type="match status" value="1"/>
</dbReference>
<evidence type="ECO:0000313" key="10">
    <source>
        <dbReference type="EMBL" id="MDP1422038.1"/>
    </source>
</evidence>
<evidence type="ECO:0000256" key="2">
    <source>
        <dbReference type="ARBA" id="ARBA00022448"/>
    </source>
</evidence>
<name>A0A098FB98_9BACI</name>
<reference evidence="9" key="2">
    <citation type="submission" date="2014-10" db="EMBL/GenBank/DDBJ databases">
        <authorList>
            <person name="Urmite Genomes"/>
        </authorList>
    </citation>
    <scope>NUCLEOTIDE SEQUENCE</scope>
    <source>
        <strain evidence="9">P558</strain>
    </source>
</reference>
<accession>A0A098FB98</accession>
<evidence type="ECO:0000256" key="4">
    <source>
        <dbReference type="ARBA" id="ARBA00022692"/>
    </source>
</evidence>
<protein>
    <submittedName>
        <fullName evidence="11">Multidrug efflux SMR transporter</fullName>
    </submittedName>
    <submittedName>
        <fullName evidence="9">SMR family multidrug resistance protein</fullName>
    </submittedName>
</protein>
<organism evidence="11 13">
    <name type="scientific">Peribacillus simplex</name>
    <dbReference type="NCBI Taxonomy" id="1478"/>
    <lineage>
        <taxon>Bacteria</taxon>
        <taxon>Bacillati</taxon>
        <taxon>Bacillota</taxon>
        <taxon>Bacilli</taxon>
        <taxon>Bacillales</taxon>
        <taxon>Bacillaceae</taxon>
        <taxon>Peribacillus</taxon>
    </lineage>
</organism>
<dbReference type="Pfam" id="PF00893">
    <property type="entry name" value="Multi_Drug_Res"/>
    <property type="match status" value="1"/>
</dbReference>
<dbReference type="GO" id="GO:0005886">
    <property type="term" value="C:plasma membrane"/>
    <property type="evidence" value="ECO:0007669"/>
    <property type="project" value="UniProtKB-SubCell"/>
</dbReference>
<dbReference type="InterPro" id="IPR045324">
    <property type="entry name" value="Small_multidrug_res"/>
</dbReference>
<evidence type="ECO:0000256" key="7">
    <source>
        <dbReference type="RuleBase" id="RU003942"/>
    </source>
</evidence>
<comment type="similarity">
    <text evidence="7">Belongs to the drug/metabolite transporter (DMT) superfamily. Small multidrug resistance (SMR) (TC 2.A.7.1) family.</text>
</comment>
<dbReference type="InterPro" id="IPR000390">
    <property type="entry name" value="Small_drug/metabolite_transptr"/>
</dbReference>
<feature type="transmembrane region" description="Helical" evidence="8">
    <location>
        <begin position="84"/>
        <end position="103"/>
    </location>
</feature>
<proteinExistence type="inferred from homology"/>
<evidence type="ECO:0000256" key="8">
    <source>
        <dbReference type="SAM" id="Phobius"/>
    </source>
</evidence>
<evidence type="ECO:0000256" key="1">
    <source>
        <dbReference type="ARBA" id="ARBA00004651"/>
    </source>
</evidence>
<reference evidence="10" key="4">
    <citation type="submission" date="2023-07" db="EMBL/GenBank/DDBJ databases">
        <title>Murine gut Bacillus species.</title>
        <authorList>
            <person name="Gutman E."/>
            <person name="Hashuel R."/>
            <person name="Litvak Y."/>
        </authorList>
    </citation>
    <scope>NUCLEOTIDE SEQUENCE</scope>
    <source>
        <strain evidence="10">RU283</strain>
    </source>
</reference>
<evidence type="ECO:0000313" key="11">
    <source>
        <dbReference type="EMBL" id="TVX78586.1"/>
    </source>
</evidence>
<dbReference type="SUPFAM" id="SSF103481">
    <property type="entry name" value="Multidrug resistance efflux transporter EmrE"/>
    <property type="match status" value="1"/>
</dbReference>
<dbReference type="GO" id="GO:0022857">
    <property type="term" value="F:transmembrane transporter activity"/>
    <property type="evidence" value="ECO:0007669"/>
    <property type="project" value="InterPro"/>
</dbReference>
<dbReference type="PANTHER" id="PTHR30561:SF0">
    <property type="entry name" value="GUANIDINIUM EXPORTER"/>
    <property type="match status" value="1"/>
</dbReference>